<keyword evidence="5 6" id="KW-0472">Membrane</keyword>
<sequence length="299" mass="32080">MDAPLATAFEARGAGILECIVSLGAVGNTMTSVMSSMIVQPRIMLRMSSDGLLPESIGNLTSSGTPSTALIITIVVSSALALLIDFEALADIVSFGALISFLAVCLCTMLGRVVPPSSYRKPTVNQAAQTYGRPISPEESSTISRDQLRPHYPEKIIFMILLFEILTLAFGAFFLHDLVNIFLYVPLLVVCIIVGVATVRTIRVYMSDNDDASASNTFRVPGAPEVPLIGMFINTYMISGLPLAAVLRGLAVTAVAIIFYLSYSIRNSTLAVESIKNEKLTEPNGKYAKFEDEGGNNAI</sequence>
<keyword evidence="3 6" id="KW-0812">Transmembrane</keyword>
<keyword evidence="2" id="KW-0813">Transport</keyword>
<feature type="transmembrane region" description="Helical" evidence="6">
    <location>
        <begin position="68"/>
        <end position="86"/>
    </location>
</feature>
<comment type="caution">
    <text evidence="8">The sequence shown here is derived from an EMBL/GenBank/DDBJ whole genome shotgun (WGS) entry which is preliminary data.</text>
</comment>
<dbReference type="EMBL" id="JAAPAO010000559">
    <property type="protein sequence ID" value="KAF4657103.1"/>
    <property type="molecule type" value="Genomic_DNA"/>
</dbReference>
<name>A0A7J6LD45_PERCH</name>
<dbReference type="GO" id="GO:0016020">
    <property type="term" value="C:membrane"/>
    <property type="evidence" value="ECO:0007669"/>
    <property type="project" value="UniProtKB-SubCell"/>
</dbReference>
<dbReference type="PANTHER" id="PTHR43243:SF4">
    <property type="entry name" value="CATIONIC AMINO ACID TRANSPORTER 4"/>
    <property type="match status" value="1"/>
</dbReference>
<evidence type="ECO:0000256" key="3">
    <source>
        <dbReference type="ARBA" id="ARBA00022692"/>
    </source>
</evidence>
<evidence type="ECO:0000313" key="8">
    <source>
        <dbReference type="EMBL" id="KAF4657103.1"/>
    </source>
</evidence>
<dbReference type="Pfam" id="PF13906">
    <property type="entry name" value="AA_permease_C"/>
    <property type="match status" value="1"/>
</dbReference>
<protein>
    <recommendedName>
        <fullName evidence="7">Cationic amino acid transporter C-terminal domain-containing protein</fullName>
    </recommendedName>
</protein>
<reference evidence="8 9" key="1">
    <citation type="submission" date="2020-04" db="EMBL/GenBank/DDBJ databases">
        <title>Perkinsus chesapeaki whole genome sequence.</title>
        <authorList>
            <person name="Bogema D.R."/>
        </authorList>
    </citation>
    <scope>NUCLEOTIDE SEQUENCE [LARGE SCALE GENOMIC DNA]</scope>
    <source>
        <strain evidence="8">ATCC PRA-425</strain>
    </source>
</reference>
<evidence type="ECO:0000256" key="4">
    <source>
        <dbReference type="ARBA" id="ARBA00022989"/>
    </source>
</evidence>
<comment type="subcellular location">
    <subcellularLocation>
        <location evidence="1">Membrane</location>
        <topology evidence="1">Multi-pass membrane protein</topology>
    </subcellularLocation>
</comment>
<feature type="transmembrane region" description="Helical" evidence="6">
    <location>
        <begin position="92"/>
        <end position="111"/>
    </location>
</feature>
<feature type="transmembrane region" description="Helical" evidence="6">
    <location>
        <begin position="20"/>
        <end position="39"/>
    </location>
</feature>
<evidence type="ECO:0000313" key="9">
    <source>
        <dbReference type="Proteomes" id="UP000591131"/>
    </source>
</evidence>
<organism evidence="8 9">
    <name type="scientific">Perkinsus chesapeaki</name>
    <name type="common">Clam parasite</name>
    <name type="synonym">Perkinsus andrewsi</name>
    <dbReference type="NCBI Taxonomy" id="330153"/>
    <lineage>
        <taxon>Eukaryota</taxon>
        <taxon>Sar</taxon>
        <taxon>Alveolata</taxon>
        <taxon>Perkinsozoa</taxon>
        <taxon>Perkinsea</taxon>
        <taxon>Perkinsida</taxon>
        <taxon>Perkinsidae</taxon>
        <taxon>Perkinsus</taxon>
    </lineage>
</organism>
<accession>A0A7J6LD45</accession>
<dbReference type="InterPro" id="IPR002293">
    <property type="entry name" value="AA/rel_permease1"/>
</dbReference>
<keyword evidence="4 6" id="KW-1133">Transmembrane helix</keyword>
<dbReference type="Proteomes" id="UP000591131">
    <property type="component" value="Unassembled WGS sequence"/>
</dbReference>
<dbReference type="InterPro" id="IPR029485">
    <property type="entry name" value="CAT_C"/>
</dbReference>
<dbReference type="Pfam" id="PF13520">
    <property type="entry name" value="AA_permease_2"/>
    <property type="match status" value="1"/>
</dbReference>
<evidence type="ECO:0000256" key="1">
    <source>
        <dbReference type="ARBA" id="ARBA00004141"/>
    </source>
</evidence>
<dbReference type="Gene3D" id="1.20.1740.10">
    <property type="entry name" value="Amino acid/polyamine transporter I"/>
    <property type="match status" value="2"/>
</dbReference>
<evidence type="ECO:0000259" key="7">
    <source>
        <dbReference type="Pfam" id="PF13906"/>
    </source>
</evidence>
<dbReference type="AlphaFoldDB" id="A0A7J6LD45"/>
<evidence type="ECO:0000256" key="2">
    <source>
        <dbReference type="ARBA" id="ARBA00022448"/>
    </source>
</evidence>
<gene>
    <name evidence="8" type="ORF">FOL47_008585</name>
</gene>
<proteinExistence type="predicted"/>
<feature type="domain" description="Cationic amino acid transporter C-terminal" evidence="7">
    <location>
        <begin position="218"/>
        <end position="268"/>
    </location>
</feature>
<evidence type="ECO:0000256" key="6">
    <source>
        <dbReference type="SAM" id="Phobius"/>
    </source>
</evidence>
<evidence type="ECO:0000256" key="5">
    <source>
        <dbReference type="ARBA" id="ARBA00023136"/>
    </source>
</evidence>
<dbReference type="PANTHER" id="PTHR43243">
    <property type="entry name" value="INNER MEMBRANE TRANSPORTER YGJI-RELATED"/>
    <property type="match status" value="1"/>
</dbReference>
<feature type="transmembrane region" description="Helical" evidence="6">
    <location>
        <begin position="181"/>
        <end position="199"/>
    </location>
</feature>
<dbReference type="GO" id="GO:0015171">
    <property type="term" value="F:amino acid transmembrane transporter activity"/>
    <property type="evidence" value="ECO:0007669"/>
    <property type="project" value="TreeGrafter"/>
</dbReference>
<dbReference type="OrthoDB" id="5982228at2759"/>
<keyword evidence="9" id="KW-1185">Reference proteome</keyword>
<feature type="transmembrane region" description="Helical" evidence="6">
    <location>
        <begin position="241"/>
        <end position="263"/>
    </location>
</feature>
<feature type="transmembrane region" description="Helical" evidence="6">
    <location>
        <begin position="156"/>
        <end position="175"/>
    </location>
</feature>